<dbReference type="WBParaSite" id="ASIM_0000390101-mRNA-1">
    <property type="protein sequence ID" value="ASIM_0000390101-mRNA-1"/>
    <property type="gene ID" value="ASIM_0000390101"/>
</dbReference>
<dbReference type="InterPro" id="IPR016186">
    <property type="entry name" value="C-type_lectin-like/link_sf"/>
</dbReference>
<evidence type="ECO:0000259" key="2">
    <source>
        <dbReference type="PROSITE" id="PS01186"/>
    </source>
</evidence>
<sequence>LKNNSNQSNEANETVAYVWMPQHYLLQKDFWEPGEPKKFPNMSAVCIYLGWQSSFVDWITSPCEINRYYLCHRDATNEGDQLMYAQCLCVNGYRGEFCEEHPQTAVEVSEGLLEWFFDDTRKGLSEGFVVDTRGFTSNAGRLALNDRAN</sequence>
<name>A0A0M3J8J6_ANISI</name>
<dbReference type="Gene3D" id="3.10.100.10">
    <property type="entry name" value="Mannose-Binding Protein A, subunit A"/>
    <property type="match status" value="1"/>
</dbReference>
<evidence type="ECO:0000259" key="1">
    <source>
        <dbReference type="PROSITE" id="PS00022"/>
    </source>
</evidence>
<feature type="domain" description="EGF-like" evidence="1 2">
    <location>
        <begin position="87"/>
        <end position="98"/>
    </location>
</feature>
<proteinExistence type="predicted"/>
<dbReference type="InterPro" id="IPR016187">
    <property type="entry name" value="CTDL_fold"/>
</dbReference>
<dbReference type="PROSITE" id="PS01186">
    <property type="entry name" value="EGF_2"/>
    <property type="match status" value="1"/>
</dbReference>
<dbReference type="InterPro" id="IPR000742">
    <property type="entry name" value="EGF"/>
</dbReference>
<dbReference type="SUPFAM" id="SSF56436">
    <property type="entry name" value="C-type lectin-like"/>
    <property type="match status" value="1"/>
</dbReference>
<accession>A0A0M3J8J6</accession>
<dbReference type="AlphaFoldDB" id="A0A0M3J8J6"/>
<protein>
    <submittedName>
        <fullName evidence="3">EGF-like domain-containing protein</fullName>
    </submittedName>
</protein>
<dbReference type="PROSITE" id="PS00022">
    <property type="entry name" value="EGF_1"/>
    <property type="match status" value="1"/>
</dbReference>
<evidence type="ECO:0000313" key="3">
    <source>
        <dbReference type="WBParaSite" id="ASIM_0000390101-mRNA-1"/>
    </source>
</evidence>
<organism evidence="3">
    <name type="scientific">Anisakis simplex</name>
    <name type="common">Herring worm</name>
    <dbReference type="NCBI Taxonomy" id="6269"/>
    <lineage>
        <taxon>Eukaryota</taxon>
        <taxon>Metazoa</taxon>
        <taxon>Ecdysozoa</taxon>
        <taxon>Nematoda</taxon>
        <taxon>Chromadorea</taxon>
        <taxon>Rhabditida</taxon>
        <taxon>Spirurina</taxon>
        <taxon>Ascaridomorpha</taxon>
        <taxon>Ascaridoidea</taxon>
        <taxon>Anisakidae</taxon>
        <taxon>Anisakis</taxon>
        <taxon>Anisakis simplex complex</taxon>
    </lineage>
</organism>
<reference evidence="3" key="1">
    <citation type="submission" date="2017-02" db="UniProtKB">
        <authorList>
            <consortium name="WormBaseParasite"/>
        </authorList>
    </citation>
    <scope>IDENTIFICATION</scope>
</reference>